<evidence type="ECO:0000313" key="1">
    <source>
        <dbReference type="EMBL" id="CAG8581625.1"/>
    </source>
</evidence>
<keyword evidence="2" id="KW-1185">Reference proteome</keyword>
<gene>
    <name evidence="1" type="ORF">SCALOS_LOCUS6227</name>
</gene>
<feature type="non-terminal residue" evidence="1">
    <location>
        <position position="428"/>
    </location>
</feature>
<evidence type="ECO:0000313" key="2">
    <source>
        <dbReference type="Proteomes" id="UP000789860"/>
    </source>
</evidence>
<name>A0ACA9MEU9_9GLOM</name>
<dbReference type="Proteomes" id="UP000789860">
    <property type="component" value="Unassembled WGS sequence"/>
</dbReference>
<protein>
    <submittedName>
        <fullName evidence="1">7446_t:CDS:1</fullName>
    </submittedName>
</protein>
<comment type="caution">
    <text evidence="1">The sequence shown here is derived from an EMBL/GenBank/DDBJ whole genome shotgun (WGS) entry which is preliminary data.</text>
</comment>
<proteinExistence type="predicted"/>
<organism evidence="1 2">
    <name type="scientific">Scutellospora calospora</name>
    <dbReference type="NCBI Taxonomy" id="85575"/>
    <lineage>
        <taxon>Eukaryota</taxon>
        <taxon>Fungi</taxon>
        <taxon>Fungi incertae sedis</taxon>
        <taxon>Mucoromycota</taxon>
        <taxon>Glomeromycotina</taxon>
        <taxon>Glomeromycetes</taxon>
        <taxon>Diversisporales</taxon>
        <taxon>Gigasporaceae</taxon>
        <taxon>Scutellospora</taxon>
    </lineage>
</organism>
<dbReference type="EMBL" id="CAJVPM010011501">
    <property type="protein sequence ID" value="CAG8581625.1"/>
    <property type="molecule type" value="Genomic_DNA"/>
</dbReference>
<accession>A0ACA9MEU9</accession>
<sequence length="428" mass="49356">MQTTLYNNLYNFLTEAPETQITAISLVYRALGDEPRIEKEDLRVEFDDVFEGFRSIREMEAEMESLSDDEIKTNLRKLKNRLAKSKAIHAIHLRKSLKGVTEKVVSWKDPLGSRVISDKTEMVRQLPRNAFKSFMGPKLRMQPQASDEIRKMCEEYVENFSEDTSEILMNNSHDGKWKESDENLKKVAKEIIDALNEVWKNPTFSSKNSKSLNEGTYVTEVIVPVLRASLKNLPIGKSGFITTAEKESLASKNRKKKYGKKPDIMFMLKHKKKKYELMYGECSRLVCDEQKEEMDRTKLWREINDGMFWVHKGCSPTKEEFGIVGIQVAGARLYLNVLIRDKDEIHRLYELRSPTIPVKLSNSDTVFDFVETLLILRNILLVNSSLIFNAKKKNRSQSSENSSSKCTEIETENIELKAENMKVKADNA</sequence>
<reference evidence="1" key="1">
    <citation type="submission" date="2021-06" db="EMBL/GenBank/DDBJ databases">
        <authorList>
            <person name="Kallberg Y."/>
            <person name="Tangrot J."/>
            <person name="Rosling A."/>
        </authorList>
    </citation>
    <scope>NUCLEOTIDE SEQUENCE</scope>
    <source>
        <strain evidence="1">AU212A</strain>
    </source>
</reference>